<proteinExistence type="predicted"/>
<dbReference type="AlphaFoldDB" id="A0A0E9SDI6"/>
<dbReference type="EMBL" id="GBXM01069989">
    <property type="protein sequence ID" value="JAH38588.1"/>
    <property type="molecule type" value="Transcribed_RNA"/>
</dbReference>
<sequence>MRQNLQNIRLYSQPVITKPRPFCRKLCRHLSYILFIQLFQT</sequence>
<name>A0A0E9SDI6_ANGAN</name>
<reference evidence="1" key="1">
    <citation type="submission" date="2014-11" db="EMBL/GenBank/DDBJ databases">
        <authorList>
            <person name="Amaro Gonzalez C."/>
        </authorList>
    </citation>
    <scope>NUCLEOTIDE SEQUENCE</scope>
</reference>
<accession>A0A0E9SDI6</accession>
<reference evidence="1" key="2">
    <citation type="journal article" date="2015" name="Fish Shellfish Immunol.">
        <title>Early steps in the European eel (Anguilla anguilla)-Vibrio vulnificus interaction in the gills: Role of the RtxA13 toxin.</title>
        <authorList>
            <person name="Callol A."/>
            <person name="Pajuelo D."/>
            <person name="Ebbesson L."/>
            <person name="Teles M."/>
            <person name="MacKenzie S."/>
            <person name="Amaro C."/>
        </authorList>
    </citation>
    <scope>NUCLEOTIDE SEQUENCE</scope>
</reference>
<organism evidence="1">
    <name type="scientific">Anguilla anguilla</name>
    <name type="common">European freshwater eel</name>
    <name type="synonym">Muraena anguilla</name>
    <dbReference type="NCBI Taxonomy" id="7936"/>
    <lineage>
        <taxon>Eukaryota</taxon>
        <taxon>Metazoa</taxon>
        <taxon>Chordata</taxon>
        <taxon>Craniata</taxon>
        <taxon>Vertebrata</taxon>
        <taxon>Euteleostomi</taxon>
        <taxon>Actinopterygii</taxon>
        <taxon>Neopterygii</taxon>
        <taxon>Teleostei</taxon>
        <taxon>Anguilliformes</taxon>
        <taxon>Anguillidae</taxon>
        <taxon>Anguilla</taxon>
    </lineage>
</organism>
<evidence type="ECO:0000313" key="1">
    <source>
        <dbReference type="EMBL" id="JAH38588.1"/>
    </source>
</evidence>
<protein>
    <submittedName>
        <fullName evidence="1">Uncharacterized protein</fullName>
    </submittedName>
</protein>